<dbReference type="InterPro" id="IPR013561">
    <property type="entry name" value="FilR1_middle_dom"/>
</dbReference>
<organism evidence="2 3">
    <name type="scientific">Haloarcula vallismortis</name>
    <name type="common">Halobacterium vallismortis</name>
    <dbReference type="NCBI Taxonomy" id="28442"/>
    <lineage>
        <taxon>Archaea</taxon>
        <taxon>Methanobacteriati</taxon>
        <taxon>Methanobacteriota</taxon>
        <taxon>Stenosarchaea group</taxon>
        <taxon>Halobacteria</taxon>
        <taxon>Halobacteriales</taxon>
        <taxon>Haloarculaceae</taxon>
        <taxon>Haloarcula</taxon>
    </lineage>
</organism>
<evidence type="ECO:0000259" key="1">
    <source>
        <dbReference type="Pfam" id="PF08350"/>
    </source>
</evidence>
<evidence type="ECO:0000313" key="3">
    <source>
        <dbReference type="Proteomes" id="UP000182573"/>
    </source>
</evidence>
<feature type="domain" description="Methanogenesis regulatory protein FilR1 middle" evidence="1">
    <location>
        <begin position="3"/>
        <end position="81"/>
    </location>
</feature>
<dbReference type="Pfam" id="PF08350">
    <property type="entry name" value="FilR1_middle"/>
    <property type="match status" value="1"/>
</dbReference>
<dbReference type="AlphaFoldDB" id="A0A1H2TZQ7"/>
<gene>
    <name evidence="2" type="ORF">SAMN05443574_1042</name>
</gene>
<dbReference type="EMBL" id="FNOF01000004">
    <property type="protein sequence ID" value="SDW49217.1"/>
    <property type="molecule type" value="Genomic_DNA"/>
</dbReference>
<dbReference type="Proteomes" id="UP000182573">
    <property type="component" value="Unassembled WGS sequence"/>
</dbReference>
<evidence type="ECO:0000313" key="2">
    <source>
        <dbReference type="EMBL" id="SDW49217.1"/>
    </source>
</evidence>
<protein>
    <recommendedName>
        <fullName evidence="1">Methanogenesis regulatory protein FilR1 middle domain-containing protein</fullName>
    </recommendedName>
</protein>
<accession>A0A1H2TZQ7</accession>
<sequence>MVSCAVIDEMRDKESVSLDMNRYEETTVRVTPVPYALAVADDWMILTLPELDGAWPSAKIVSETDGAISWARDLFAHLWADATPIEMYLADH</sequence>
<name>A0A1H2TZQ7_HALVA</name>
<dbReference type="RefSeq" id="WP_244517203.1">
    <property type="nucleotide sequence ID" value="NZ_FNOF01000004.1"/>
</dbReference>
<dbReference type="STRING" id="28442.SAMN05443574_1042"/>
<proteinExistence type="predicted"/>
<reference evidence="2 3" key="1">
    <citation type="submission" date="2016-10" db="EMBL/GenBank/DDBJ databases">
        <authorList>
            <person name="de Groot N.N."/>
        </authorList>
    </citation>
    <scope>NUCLEOTIDE SEQUENCE [LARGE SCALE GENOMIC DNA]</scope>
    <source>
        <strain evidence="2 3">DSM 3756</strain>
    </source>
</reference>